<dbReference type="Gene3D" id="2.60.120.620">
    <property type="entry name" value="q2cbj1_9rhob like domain"/>
    <property type="match status" value="1"/>
</dbReference>
<protein>
    <recommendedName>
        <fullName evidence="3">Phytanoyl-CoA dioxygenase</fullName>
    </recommendedName>
</protein>
<organism evidence="1 2">
    <name type="scientific">Vibrio ishigakensis</name>
    <dbReference type="NCBI Taxonomy" id="1481914"/>
    <lineage>
        <taxon>Bacteria</taxon>
        <taxon>Pseudomonadati</taxon>
        <taxon>Pseudomonadota</taxon>
        <taxon>Gammaproteobacteria</taxon>
        <taxon>Vibrionales</taxon>
        <taxon>Vibrionaceae</taxon>
        <taxon>Vibrio</taxon>
    </lineage>
</organism>
<dbReference type="Pfam" id="PF05721">
    <property type="entry name" value="PhyH"/>
    <property type="match status" value="1"/>
</dbReference>
<comment type="caution">
    <text evidence="1">The sequence shown here is derived from an EMBL/GenBank/DDBJ whole genome shotgun (WGS) entry which is preliminary data.</text>
</comment>
<name>A0A0B8NIT7_9VIBR</name>
<dbReference type="SUPFAM" id="SSF51197">
    <property type="entry name" value="Clavaminate synthase-like"/>
    <property type="match status" value="1"/>
</dbReference>
<reference evidence="1 2" key="2">
    <citation type="submission" date="2015-01" db="EMBL/GenBank/DDBJ databases">
        <authorList>
            <consortium name="NBRP consortium"/>
            <person name="Sawabe T."/>
            <person name="Meirelles P."/>
            <person name="Feng G."/>
            <person name="Sayaka M."/>
            <person name="Hattori M."/>
            <person name="Ohkuma M."/>
        </authorList>
    </citation>
    <scope>NUCLEOTIDE SEQUENCE [LARGE SCALE GENOMIC DNA]</scope>
    <source>
        <strain evidence="2">JCM 19231</strain>
    </source>
</reference>
<dbReference type="RefSeq" id="WP_261836931.1">
    <property type="nucleotide sequence ID" value="NZ_AP024882.1"/>
</dbReference>
<dbReference type="PANTHER" id="PTHR31630">
    <property type="entry name" value="PHYTANOYL-COA DIOXYGENASE-RELATED-RELATED"/>
    <property type="match status" value="1"/>
</dbReference>
<sequence length="321" mass="37230">MKNKYGFGDNAPGNNSVSNINSAQLKDIRKSLPLKKLTQEQFDFWQHNGYLVIPQIISPEAVKRSQDFLWEFQEMDPKDSQTWYQAQRRDHAMVELNNSGMVECYNNQVLWDNRQNPDVYNAFVDIWDQEELWVTIDRANLNPPNKLGREFSGFVHWDADTSLDPLPVNVQGVLALSDTNEETGGFQCVPELYRQLEVWRETQPEDRDPFVPDLEGFKVDFIEMKAGDLLIFNSLLPHGIRPNQSDQVRMAQYISMVPAEESNTTIRDWRINSWKERLAPEGFAFPGDPRNWEQVKYPQAKLTPLGEKLLGLKDWKIAEPV</sequence>
<dbReference type="InterPro" id="IPR008775">
    <property type="entry name" value="Phytyl_CoA_dOase-like"/>
</dbReference>
<proteinExistence type="predicted"/>
<dbReference type="EMBL" id="BBRZ01000001">
    <property type="protein sequence ID" value="GAM54101.1"/>
    <property type="molecule type" value="Genomic_DNA"/>
</dbReference>
<dbReference type="GO" id="GO:0016706">
    <property type="term" value="F:2-oxoglutarate-dependent dioxygenase activity"/>
    <property type="evidence" value="ECO:0007669"/>
    <property type="project" value="UniProtKB-ARBA"/>
</dbReference>
<gene>
    <name evidence="1" type="ORF">JCM19231_3621</name>
</gene>
<dbReference type="PANTHER" id="PTHR31630:SF6">
    <property type="entry name" value="PHYTANOYL-COA DIOXYGENASE-RELATED"/>
    <property type="match status" value="1"/>
</dbReference>
<evidence type="ECO:0000313" key="1">
    <source>
        <dbReference type="EMBL" id="GAM54101.1"/>
    </source>
</evidence>
<dbReference type="Proteomes" id="UP000031671">
    <property type="component" value="Unassembled WGS sequence"/>
</dbReference>
<keyword evidence="2" id="KW-1185">Reference proteome</keyword>
<evidence type="ECO:0000313" key="2">
    <source>
        <dbReference type="Proteomes" id="UP000031671"/>
    </source>
</evidence>
<accession>A0A0B8NIT7</accession>
<dbReference type="AlphaFoldDB" id="A0A0B8NIT7"/>
<reference evidence="1 2" key="1">
    <citation type="submission" date="2015-01" db="EMBL/GenBank/DDBJ databases">
        <title>Vibrio sp. C1 JCM 19231 whole genome shotgun sequence.</title>
        <authorList>
            <person name="Sawabe T."/>
            <person name="Meirelles P."/>
            <person name="Feng G."/>
            <person name="Sayaka M."/>
            <person name="Hattori M."/>
            <person name="Ohkuma M."/>
        </authorList>
    </citation>
    <scope>NUCLEOTIDE SEQUENCE [LARGE SCALE GENOMIC DNA]</scope>
    <source>
        <strain evidence="2">JCM 19231</strain>
    </source>
</reference>
<evidence type="ECO:0008006" key="3">
    <source>
        <dbReference type="Google" id="ProtNLM"/>
    </source>
</evidence>